<reference evidence="7" key="2">
    <citation type="submission" date="2021-12" db="EMBL/GenBank/DDBJ databases">
        <title>Resequencing data analysis of finger millet.</title>
        <authorList>
            <person name="Hatakeyama M."/>
            <person name="Aluri S."/>
            <person name="Balachadran M.T."/>
            <person name="Sivarajan S.R."/>
            <person name="Poveda L."/>
            <person name="Shimizu-Inatsugi R."/>
            <person name="Schlapbach R."/>
            <person name="Sreeman S.M."/>
            <person name="Shimizu K.K."/>
        </authorList>
    </citation>
    <scope>NUCLEOTIDE SEQUENCE</scope>
</reference>
<dbReference type="GO" id="GO:0005886">
    <property type="term" value="C:plasma membrane"/>
    <property type="evidence" value="ECO:0007669"/>
    <property type="project" value="TreeGrafter"/>
</dbReference>
<protein>
    <recommendedName>
        <fullName evidence="6">Annexin</fullName>
    </recommendedName>
</protein>
<sequence>MCMRQPSSRLFTNEISSSPAGAAARRRLPISVPSPPLSPLRPRREWVAHMPVSSYQLYKSQLLVAYLSFTTTAAFSDQLGMSTVAVPSPAPTVSDDAESLRKALQGNASCLLDLFFLGWRADKGALIEILCRRTAAQRAAIRRAYAFLYREPLLNCFRNRLSRHCRLISVDFWRAMIFWTMDPAERDANLVHEALKRQKDENYTLVLVEVSCASTPDHLMAVRDFYRNLFGCSVEEDVASSTALREPLKKMLVSLVTSYRYAGENVDMDVAKLEAAQLAEAIREKQPHGNEIARIISTRNKAQLRATFQRYKEEYGTDIVEDVNSHCRGKFARMLKSAVWCLTSPEKHFVEVIRHSILGLGTYEDMLTRVIVSRAEIDMKQIKEEYKAKYKSSVTGDVTGDTSFSYRDMLLALVGKEEP</sequence>
<dbReference type="GO" id="GO:0009408">
    <property type="term" value="P:response to heat"/>
    <property type="evidence" value="ECO:0007669"/>
    <property type="project" value="TreeGrafter"/>
</dbReference>
<dbReference type="PANTHER" id="PTHR10502:SF109">
    <property type="entry name" value="ANNEXIN"/>
    <property type="match status" value="1"/>
</dbReference>
<dbReference type="FunFam" id="1.10.220.10:FF:000006">
    <property type="entry name" value="Annexin"/>
    <property type="match status" value="1"/>
</dbReference>
<dbReference type="InterPro" id="IPR018252">
    <property type="entry name" value="Annexin_repeat_CS"/>
</dbReference>
<dbReference type="FunFam" id="1.10.220.10:FF:000009">
    <property type="entry name" value="Annexin"/>
    <property type="match status" value="1"/>
</dbReference>
<dbReference type="GO" id="GO:0009409">
    <property type="term" value="P:response to cold"/>
    <property type="evidence" value="ECO:0007669"/>
    <property type="project" value="TreeGrafter"/>
</dbReference>
<comment type="similarity">
    <text evidence="6">Belongs to the annexin family.</text>
</comment>
<dbReference type="PRINTS" id="PR00196">
    <property type="entry name" value="ANNEXIN"/>
</dbReference>
<evidence type="ECO:0000256" key="2">
    <source>
        <dbReference type="ARBA" id="ARBA00022737"/>
    </source>
</evidence>
<dbReference type="SUPFAM" id="SSF47874">
    <property type="entry name" value="Annexin"/>
    <property type="match status" value="1"/>
</dbReference>
<dbReference type="PROSITE" id="PS00223">
    <property type="entry name" value="ANNEXIN_1"/>
    <property type="match status" value="1"/>
</dbReference>
<evidence type="ECO:0000256" key="3">
    <source>
        <dbReference type="ARBA" id="ARBA00022837"/>
    </source>
</evidence>
<dbReference type="Gene3D" id="1.10.220.10">
    <property type="entry name" value="Annexin"/>
    <property type="match status" value="4"/>
</dbReference>
<keyword evidence="8" id="KW-1185">Reference proteome</keyword>
<dbReference type="AlphaFoldDB" id="A0AAV5DL22"/>
<dbReference type="GO" id="GO:0001786">
    <property type="term" value="F:phosphatidylserine binding"/>
    <property type="evidence" value="ECO:0007669"/>
    <property type="project" value="TreeGrafter"/>
</dbReference>
<evidence type="ECO:0000256" key="1">
    <source>
        <dbReference type="ARBA" id="ARBA00022723"/>
    </source>
</evidence>
<dbReference type="InterPro" id="IPR001464">
    <property type="entry name" value="Annexin"/>
</dbReference>
<dbReference type="GO" id="GO:0009414">
    <property type="term" value="P:response to water deprivation"/>
    <property type="evidence" value="ECO:0007669"/>
    <property type="project" value="TreeGrafter"/>
</dbReference>
<dbReference type="FunFam" id="1.10.220.10:FF:000001">
    <property type="entry name" value="Annexin"/>
    <property type="match status" value="1"/>
</dbReference>
<dbReference type="PROSITE" id="PS51897">
    <property type="entry name" value="ANNEXIN_2"/>
    <property type="match status" value="3"/>
</dbReference>
<evidence type="ECO:0000313" key="8">
    <source>
        <dbReference type="Proteomes" id="UP001054889"/>
    </source>
</evidence>
<dbReference type="PANTHER" id="PTHR10502">
    <property type="entry name" value="ANNEXIN"/>
    <property type="match status" value="1"/>
</dbReference>
<gene>
    <name evidence="7" type="primary">ga28921</name>
    <name evidence="7" type="ORF">PR202_ga28921</name>
</gene>
<comment type="domain">
    <text evidence="6">A pair of annexin repeats may form one binding site for calcium and phospholipid.</text>
</comment>
<evidence type="ECO:0000313" key="7">
    <source>
        <dbReference type="EMBL" id="GJN10797.1"/>
    </source>
</evidence>
<proteinExistence type="inferred from homology"/>
<keyword evidence="1" id="KW-0479">Metal-binding</keyword>
<keyword evidence="5 6" id="KW-0111">Calcium/phospholipid-binding</keyword>
<evidence type="ECO:0000256" key="6">
    <source>
        <dbReference type="RuleBase" id="RU003540"/>
    </source>
</evidence>
<reference evidence="7" key="1">
    <citation type="journal article" date="2018" name="DNA Res.">
        <title>Multiple hybrid de novo genome assembly of finger millet, an orphan allotetraploid crop.</title>
        <authorList>
            <person name="Hatakeyama M."/>
            <person name="Aluri S."/>
            <person name="Balachadran M.T."/>
            <person name="Sivarajan S.R."/>
            <person name="Patrignani A."/>
            <person name="Gruter S."/>
            <person name="Poveda L."/>
            <person name="Shimizu-Inatsugi R."/>
            <person name="Baeten J."/>
            <person name="Francoijs K.J."/>
            <person name="Nataraja K.N."/>
            <person name="Reddy Y.A.N."/>
            <person name="Phadnis S."/>
            <person name="Ravikumar R.L."/>
            <person name="Schlapbach R."/>
            <person name="Sreeman S.M."/>
            <person name="Shimizu K.K."/>
        </authorList>
    </citation>
    <scope>NUCLEOTIDE SEQUENCE</scope>
</reference>
<name>A0AAV5DL22_ELECO</name>
<dbReference type="GO" id="GO:0005544">
    <property type="term" value="F:calcium-dependent phospholipid binding"/>
    <property type="evidence" value="ECO:0007669"/>
    <property type="project" value="UniProtKB-KW"/>
</dbReference>
<accession>A0AAV5DL22</accession>
<evidence type="ECO:0000256" key="5">
    <source>
        <dbReference type="ARBA" id="ARBA00023302"/>
    </source>
</evidence>
<dbReference type="SMART" id="SM00335">
    <property type="entry name" value="ANX"/>
    <property type="match status" value="3"/>
</dbReference>
<dbReference type="GO" id="GO:0009651">
    <property type="term" value="P:response to salt stress"/>
    <property type="evidence" value="ECO:0007669"/>
    <property type="project" value="TreeGrafter"/>
</dbReference>
<keyword evidence="2 6" id="KW-0677">Repeat</keyword>
<comment type="caution">
    <text evidence="7">The sequence shown here is derived from an EMBL/GenBank/DDBJ whole genome shotgun (WGS) entry which is preliminary data.</text>
</comment>
<dbReference type="GO" id="GO:0005737">
    <property type="term" value="C:cytoplasm"/>
    <property type="evidence" value="ECO:0007669"/>
    <property type="project" value="TreeGrafter"/>
</dbReference>
<keyword evidence="3 6" id="KW-0106">Calcium</keyword>
<dbReference type="Pfam" id="PF00191">
    <property type="entry name" value="Annexin"/>
    <property type="match status" value="3"/>
</dbReference>
<keyword evidence="4 6" id="KW-0041">Annexin</keyword>
<dbReference type="InterPro" id="IPR037104">
    <property type="entry name" value="Annexin_sf"/>
</dbReference>
<dbReference type="InterPro" id="IPR018502">
    <property type="entry name" value="Annexin_repeat"/>
</dbReference>
<organism evidence="7 8">
    <name type="scientific">Eleusine coracana subsp. coracana</name>
    <dbReference type="NCBI Taxonomy" id="191504"/>
    <lineage>
        <taxon>Eukaryota</taxon>
        <taxon>Viridiplantae</taxon>
        <taxon>Streptophyta</taxon>
        <taxon>Embryophyta</taxon>
        <taxon>Tracheophyta</taxon>
        <taxon>Spermatophyta</taxon>
        <taxon>Magnoliopsida</taxon>
        <taxon>Liliopsida</taxon>
        <taxon>Poales</taxon>
        <taxon>Poaceae</taxon>
        <taxon>PACMAD clade</taxon>
        <taxon>Chloridoideae</taxon>
        <taxon>Cynodonteae</taxon>
        <taxon>Eleusininae</taxon>
        <taxon>Eleusine</taxon>
    </lineage>
</organism>
<dbReference type="GO" id="GO:0005509">
    <property type="term" value="F:calcium ion binding"/>
    <property type="evidence" value="ECO:0007669"/>
    <property type="project" value="InterPro"/>
</dbReference>
<dbReference type="EMBL" id="BQKI01000018">
    <property type="protein sequence ID" value="GJN10797.1"/>
    <property type="molecule type" value="Genomic_DNA"/>
</dbReference>
<evidence type="ECO:0000256" key="4">
    <source>
        <dbReference type="ARBA" id="ARBA00023216"/>
    </source>
</evidence>
<dbReference type="Proteomes" id="UP001054889">
    <property type="component" value="Unassembled WGS sequence"/>
</dbReference>